<dbReference type="AlphaFoldDB" id="A0A6A6SUX4"/>
<proteinExistence type="predicted"/>
<protein>
    <submittedName>
        <fullName evidence="1">Uncharacterized protein</fullName>
    </submittedName>
</protein>
<dbReference type="EMBL" id="MU004444">
    <property type="protein sequence ID" value="KAF2650781.1"/>
    <property type="molecule type" value="Genomic_DNA"/>
</dbReference>
<sequence length="74" mass="8200">MSFRRTWTSVLWGASFFPFETPRAFVSANGACIQVHCLTNNTRPPLQLTNPFCLPQNLAQRSSSIPDLDGDSGQ</sequence>
<gene>
    <name evidence="1" type="ORF">K491DRAFT_696993</name>
</gene>
<keyword evidence="2" id="KW-1185">Reference proteome</keyword>
<name>A0A6A6SUX4_9PLEO</name>
<evidence type="ECO:0000313" key="2">
    <source>
        <dbReference type="Proteomes" id="UP000799324"/>
    </source>
</evidence>
<reference evidence="1" key="1">
    <citation type="journal article" date="2020" name="Stud. Mycol.">
        <title>101 Dothideomycetes genomes: a test case for predicting lifestyles and emergence of pathogens.</title>
        <authorList>
            <person name="Haridas S."/>
            <person name="Albert R."/>
            <person name="Binder M."/>
            <person name="Bloem J."/>
            <person name="Labutti K."/>
            <person name="Salamov A."/>
            <person name="Andreopoulos B."/>
            <person name="Baker S."/>
            <person name="Barry K."/>
            <person name="Bills G."/>
            <person name="Bluhm B."/>
            <person name="Cannon C."/>
            <person name="Castanera R."/>
            <person name="Culley D."/>
            <person name="Daum C."/>
            <person name="Ezra D."/>
            <person name="Gonzalez J."/>
            <person name="Henrissat B."/>
            <person name="Kuo A."/>
            <person name="Liang C."/>
            <person name="Lipzen A."/>
            <person name="Lutzoni F."/>
            <person name="Magnuson J."/>
            <person name="Mondo S."/>
            <person name="Nolan M."/>
            <person name="Ohm R."/>
            <person name="Pangilinan J."/>
            <person name="Park H.-J."/>
            <person name="Ramirez L."/>
            <person name="Alfaro M."/>
            <person name="Sun H."/>
            <person name="Tritt A."/>
            <person name="Yoshinaga Y."/>
            <person name="Zwiers L.-H."/>
            <person name="Turgeon B."/>
            <person name="Goodwin S."/>
            <person name="Spatafora J."/>
            <person name="Crous P."/>
            <person name="Grigoriev I."/>
        </authorList>
    </citation>
    <scope>NUCLEOTIDE SEQUENCE</scope>
    <source>
        <strain evidence="1">CBS 122681</strain>
    </source>
</reference>
<evidence type="ECO:0000313" key="1">
    <source>
        <dbReference type="EMBL" id="KAF2650781.1"/>
    </source>
</evidence>
<organism evidence="1 2">
    <name type="scientific">Lophiostoma macrostomum CBS 122681</name>
    <dbReference type="NCBI Taxonomy" id="1314788"/>
    <lineage>
        <taxon>Eukaryota</taxon>
        <taxon>Fungi</taxon>
        <taxon>Dikarya</taxon>
        <taxon>Ascomycota</taxon>
        <taxon>Pezizomycotina</taxon>
        <taxon>Dothideomycetes</taxon>
        <taxon>Pleosporomycetidae</taxon>
        <taxon>Pleosporales</taxon>
        <taxon>Lophiostomataceae</taxon>
        <taxon>Lophiostoma</taxon>
    </lineage>
</organism>
<accession>A0A6A6SUX4</accession>
<dbReference type="Proteomes" id="UP000799324">
    <property type="component" value="Unassembled WGS sequence"/>
</dbReference>